<dbReference type="PANTHER" id="PTHR34039:SF1">
    <property type="entry name" value="UPF0102 PROTEIN YRAN"/>
    <property type="match status" value="1"/>
</dbReference>
<evidence type="ECO:0000256" key="2">
    <source>
        <dbReference type="HAMAP-Rule" id="MF_00048"/>
    </source>
</evidence>
<dbReference type="SUPFAM" id="SSF52980">
    <property type="entry name" value="Restriction endonuclease-like"/>
    <property type="match status" value="1"/>
</dbReference>
<dbReference type="CDD" id="cd20736">
    <property type="entry name" value="PoNe_Nuclease"/>
    <property type="match status" value="1"/>
</dbReference>
<dbReference type="EMBL" id="DTKJ01000055">
    <property type="protein sequence ID" value="HGZ12120.1"/>
    <property type="molecule type" value="Genomic_DNA"/>
</dbReference>
<dbReference type="GO" id="GO:0003676">
    <property type="term" value="F:nucleic acid binding"/>
    <property type="evidence" value="ECO:0007669"/>
    <property type="project" value="InterPro"/>
</dbReference>
<dbReference type="InterPro" id="IPR011856">
    <property type="entry name" value="tRNA_endonuc-like_dom_sf"/>
</dbReference>
<dbReference type="AlphaFoldDB" id="A0A7C5EMM9"/>
<dbReference type="InterPro" id="IPR003509">
    <property type="entry name" value="UPF0102_YraN-like"/>
</dbReference>
<protein>
    <recommendedName>
        <fullName evidence="2">UPF0102 protein ENW48_07875</fullName>
    </recommendedName>
</protein>
<organism evidence="3">
    <name type="scientific">Desulfobacca acetoxidans</name>
    <dbReference type="NCBI Taxonomy" id="60893"/>
    <lineage>
        <taxon>Bacteria</taxon>
        <taxon>Pseudomonadati</taxon>
        <taxon>Thermodesulfobacteriota</taxon>
        <taxon>Desulfobaccia</taxon>
        <taxon>Desulfobaccales</taxon>
        <taxon>Desulfobaccaceae</taxon>
        <taxon>Desulfobacca</taxon>
    </lineage>
</organism>
<gene>
    <name evidence="3" type="ORF">ENW48_07875</name>
</gene>
<dbReference type="PANTHER" id="PTHR34039">
    <property type="entry name" value="UPF0102 PROTEIN YRAN"/>
    <property type="match status" value="1"/>
</dbReference>
<proteinExistence type="inferred from homology"/>
<comment type="caution">
    <text evidence="3">The sequence shown here is derived from an EMBL/GenBank/DDBJ whole genome shotgun (WGS) entry which is preliminary data.</text>
</comment>
<dbReference type="Gene3D" id="3.40.1350.10">
    <property type="match status" value="1"/>
</dbReference>
<name>A0A7C5EMM9_9BACT</name>
<dbReference type="Pfam" id="PF02021">
    <property type="entry name" value="UPF0102"/>
    <property type="match status" value="1"/>
</dbReference>
<evidence type="ECO:0000313" key="3">
    <source>
        <dbReference type="EMBL" id="HGZ12120.1"/>
    </source>
</evidence>
<reference evidence="3" key="1">
    <citation type="journal article" date="2020" name="mSystems">
        <title>Genome- and Community-Level Interaction Insights into Carbon Utilization and Element Cycling Functions of Hydrothermarchaeota in Hydrothermal Sediment.</title>
        <authorList>
            <person name="Zhou Z."/>
            <person name="Liu Y."/>
            <person name="Xu W."/>
            <person name="Pan J."/>
            <person name="Luo Z.H."/>
            <person name="Li M."/>
        </authorList>
    </citation>
    <scope>NUCLEOTIDE SEQUENCE [LARGE SCALE GENOMIC DNA]</scope>
    <source>
        <strain evidence="3">SpSt-853</strain>
    </source>
</reference>
<evidence type="ECO:0000256" key="1">
    <source>
        <dbReference type="ARBA" id="ARBA00006738"/>
    </source>
</evidence>
<dbReference type="NCBIfam" id="NF009154">
    <property type="entry name" value="PRK12497.3-3"/>
    <property type="match status" value="1"/>
</dbReference>
<comment type="similarity">
    <text evidence="1 2">Belongs to the UPF0102 family.</text>
</comment>
<accession>A0A7C5EMM9</accession>
<dbReference type="NCBIfam" id="TIGR00252">
    <property type="entry name" value="YraN family protein"/>
    <property type="match status" value="1"/>
</dbReference>
<dbReference type="HAMAP" id="MF_00048">
    <property type="entry name" value="UPF0102"/>
    <property type="match status" value="1"/>
</dbReference>
<dbReference type="NCBIfam" id="NF009150">
    <property type="entry name" value="PRK12497.1-3"/>
    <property type="match status" value="1"/>
</dbReference>
<sequence length="118" mass="13506">MKDLRRQLGNWGEDLAAAFLQKQGYEILKRNYRTPLGEIDLVARHQGNLVFVEVKTRRSQRFGTGAEAVHPGKQARLLRLASYYLTQEQLGEVPVRFDVVAILWQEGNPRIEVIQGAF</sequence>
<dbReference type="InterPro" id="IPR011335">
    <property type="entry name" value="Restrct_endonuc-II-like"/>
</dbReference>